<sequence>MKTATAAAGNTSRSTTGVRRGALRKSVLYITVSWFLWGIGYYGYFAYLSPYMSSFVEPSRISLIYVIAGATSVAYPSAGLISYRLLGVRGSISLWMTVAGLGISMMGLARNFAQFALLLALNQAFYGALPSYYASLAKEEASYIPLVWALSVAPSFFMPTIGGLVASRLGFTVLFAASGVLIASSALPVAAIRGLRADEGAAGVRGWALAIPAMIPVALESPYIFLVIERAYSMSSLQLGLVASAGEAVGMMSALVLRRTRWGLSAALAGFSMTALLTISWAFGIAFGFWEAVIPLAIAYVSYGSGSPGVRFYTYLTTLQALTFLAGYLSSSAVASVNYMAVPMIGGALSAVLTAVYVFLSGRGRRPSAR</sequence>
<keyword evidence="1" id="KW-0472">Membrane</keyword>
<feature type="transmembrane region" description="Helical" evidence="1">
    <location>
        <begin position="312"/>
        <end position="331"/>
    </location>
</feature>
<keyword evidence="3" id="KW-1185">Reference proteome</keyword>
<dbReference type="GeneID" id="55585306"/>
<feature type="transmembrane region" description="Helical" evidence="1">
    <location>
        <begin position="115"/>
        <end position="134"/>
    </location>
</feature>
<feature type="transmembrane region" description="Helical" evidence="1">
    <location>
        <begin position="337"/>
        <end position="360"/>
    </location>
</feature>
<feature type="transmembrane region" description="Helical" evidence="1">
    <location>
        <begin position="27"/>
        <end position="44"/>
    </location>
</feature>
<dbReference type="EMBL" id="AP018732">
    <property type="protein sequence ID" value="BBE42876.1"/>
    <property type="molecule type" value="Genomic_DNA"/>
</dbReference>
<feature type="transmembrane region" description="Helical" evidence="1">
    <location>
        <begin position="204"/>
        <end position="225"/>
    </location>
</feature>
<dbReference type="KEGG" id="ccai:NAS2_1496"/>
<evidence type="ECO:0000313" key="3">
    <source>
        <dbReference type="Proteomes" id="UP000509448"/>
    </source>
</evidence>
<dbReference type="SUPFAM" id="SSF103473">
    <property type="entry name" value="MFS general substrate transporter"/>
    <property type="match status" value="1"/>
</dbReference>
<dbReference type="Proteomes" id="UP000509448">
    <property type="component" value="Chromosome"/>
</dbReference>
<evidence type="ECO:0008006" key="4">
    <source>
        <dbReference type="Google" id="ProtNLM"/>
    </source>
</evidence>
<dbReference type="InterPro" id="IPR036259">
    <property type="entry name" value="MFS_trans_sf"/>
</dbReference>
<organism evidence="2 3">
    <name type="scientific">Conexivisphaera calida</name>
    <dbReference type="NCBI Taxonomy" id="1874277"/>
    <lineage>
        <taxon>Archaea</taxon>
        <taxon>Nitrososphaerota</taxon>
        <taxon>Conexivisphaeria</taxon>
        <taxon>Conexivisphaerales</taxon>
        <taxon>Conexivisphaeraceae</taxon>
        <taxon>Conexivisphaera</taxon>
    </lineage>
</organism>
<protein>
    <recommendedName>
        <fullName evidence="4">MFS transporter</fullName>
    </recommendedName>
</protein>
<dbReference type="AlphaFoldDB" id="A0A4P2VE22"/>
<evidence type="ECO:0000256" key="1">
    <source>
        <dbReference type="SAM" id="Phobius"/>
    </source>
</evidence>
<dbReference type="OrthoDB" id="37117at2157"/>
<feature type="transmembrane region" description="Helical" evidence="1">
    <location>
        <begin position="64"/>
        <end position="85"/>
    </location>
</feature>
<dbReference type="RefSeq" id="WP_174449059.1">
    <property type="nucleotide sequence ID" value="NZ_AP018732.1"/>
</dbReference>
<accession>A0A4P2VE22</accession>
<gene>
    <name evidence="2" type="ORF">NAS2_1496</name>
</gene>
<feature type="transmembrane region" description="Helical" evidence="1">
    <location>
        <begin position="237"/>
        <end position="257"/>
    </location>
</feature>
<evidence type="ECO:0000313" key="2">
    <source>
        <dbReference type="EMBL" id="BBE42876.1"/>
    </source>
</evidence>
<proteinExistence type="predicted"/>
<feature type="transmembrane region" description="Helical" evidence="1">
    <location>
        <begin position="146"/>
        <end position="165"/>
    </location>
</feature>
<keyword evidence="1" id="KW-1133">Transmembrane helix</keyword>
<keyword evidence="1" id="KW-0812">Transmembrane</keyword>
<feature type="transmembrane region" description="Helical" evidence="1">
    <location>
        <begin position="171"/>
        <end position="192"/>
    </location>
</feature>
<reference evidence="2 3" key="1">
    <citation type="journal article" date="2019" name="ISME J.">
        <title>Isolation and characterization of a thermophilic sulfur- and iron-reducing thaumarchaeote from a terrestrial acidic hot spring.</title>
        <authorList>
            <person name="Kato S."/>
            <person name="Itoh T."/>
            <person name="Yuki M."/>
            <person name="Nagamori M."/>
            <person name="Ohnishi M."/>
            <person name="Uematsu K."/>
            <person name="Suzuki K."/>
            <person name="Takashina T."/>
            <person name="Ohkuma M."/>
        </authorList>
    </citation>
    <scope>NUCLEOTIDE SEQUENCE [LARGE SCALE GENOMIC DNA]</scope>
    <source>
        <strain evidence="2 3">NAS-02</strain>
    </source>
</reference>
<name>A0A4P2VE22_9ARCH</name>